<evidence type="ECO:0000256" key="9">
    <source>
        <dbReference type="PROSITE-ProRule" id="PRU00433"/>
    </source>
</evidence>
<dbReference type="InterPro" id="IPR051459">
    <property type="entry name" value="Cytochrome_c-type_DH"/>
</dbReference>
<evidence type="ECO:0000313" key="13">
    <source>
        <dbReference type="Proteomes" id="UP000193200"/>
    </source>
</evidence>
<evidence type="ECO:0000256" key="1">
    <source>
        <dbReference type="ARBA" id="ARBA00004236"/>
    </source>
</evidence>
<evidence type="ECO:0000256" key="2">
    <source>
        <dbReference type="ARBA" id="ARBA00022475"/>
    </source>
</evidence>
<feature type="signal peptide" evidence="10">
    <location>
        <begin position="1"/>
        <end position="33"/>
    </location>
</feature>
<keyword evidence="8" id="KW-0472">Membrane</keyword>
<keyword evidence="6" id="KW-0677">Repeat</keyword>
<dbReference type="PANTHER" id="PTHR35008:SF8">
    <property type="entry name" value="ALCOHOL DEHYDROGENASE CYTOCHROME C SUBUNIT"/>
    <property type="match status" value="1"/>
</dbReference>
<dbReference type="GO" id="GO:0009055">
    <property type="term" value="F:electron transfer activity"/>
    <property type="evidence" value="ECO:0007669"/>
    <property type="project" value="InterPro"/>
</dbReference>
<reference evidence="12 13" key="1">
    <citation type="submission" date="2017-03" db="EMBL/GenBank/DDBJ databases">
        <authorList>
            <person name="Afonso C.L."/>
            <person name="Miller P.J."/>
            <person name="Scott M.A."/>
            <person name="Spackman E."/>
            <person name="Goraichik I."/>
            <person name="Dimitrov K.M."/>
            <person name="Suarez D.L."/>
            <person name="Swayne D.E."/>
        </authorList>
    </citation>
    <scope>NUCLEOTIDE SEQUENCE [LARGE SCALE GENOMIC DNA]</scope>
    <source>
        <strain evidence="12 13">CECT 7691</strain>
    </source>
</reference>
<proteinExistence type="predicted"/>
<dbReference type="GO" id="GO:0016614">
    <property type="term" value="F:oxidoreductase activity, acting on CH-OH group of donors"/>
    <property type="evidence" value="ECO:0007669"/>
    <property type="project" value="InterPro"/>
</dbReference>
<keyword evidence="13" id="KW-1185">Reference proteome</keyword>
<feature type="domain" description="Cytochrome c" evidence="11">
    <location>
        <begin position="37"/>
        <end position="142"/>
    </location>
</feature>
<evidence type="ECO:0000256" key="6">
    <source>
        <dbReference type="ARBA" id="ARBA00022737"/>
    </source>
</evidence>
<gene>
    <name evidence="12" type="primary">fdhC_2</name>
    <name evidence="12" type="ORF">OCH7691_04213</name>
</gene>
<keyword evidence="4 9" id="KW-0479">Metal-binding</keyword>
<evidence type="ECO:0000256" key="7">
    <source>
        <dbReference type="ARBA" id="ARBA00023004"/>
    </source>
</evidence>
<dbReference type="Proteomes" id="UP000193200">
    <property type="component" value="Unassembled WGS sequence"/>
</dbReference>
<dbReference type="InterPro" id="IPR014353">
    <property type="entry name" value="Membr-bd_ADH_cyt_c"/>
</dbReference>
<evidence type="ECO:0000256" key="8">
    <source>
        <dbReference type="ARBA" id="ARBA00023136"/>
    </source>
</evidence>
<evidence type="ECO:0000256" key="4">
    <source>
        <dbReference type="ARBA" id="ARBA00022723"/>
    </source>
</evidence>
<dbReference type="InParanoid" id="A0A1Y5TYP0"/>
<dbReference type="PIRSF" id="PIRSF000018">
    <property type="entry name" value="Mb_ADH_cyt_c"/>
    <property type="match status" value="1"/>
</dbReference>
<protein>
    <submittedName>
        <fullName evidence="12">Fructose dehydrogenase cytochrome subunit</fullName>
    </submittedName>
</protein>
<name>A0A1Y5TYP0_9PROT</name>
<dbReference type="GO" id="GO:0005886">
    <property type="term" value="C:plasma membrane"/>
    <property type="evidence" value="ECO:0007669"/>
    <property type="project" value="UniProtKB-SubCell"/>
</dbReference>
<evidence type="ECO:0000256" key="10">
    <source>
        <dbReference type="SAM" id="SignalP"/>
    </source>
</evidence>
<keyword evidence="5 10" id="KW-0732">Signal</keyword>
<evidence type="ECO:0000256" key="5">
    <source>
        <dbReference type="ARBA" id="ARBA00022729"/>
    </source>
</evidence>
<dbReference type="EMBL" id="FWFR01000005">
    <property type="protein sequence ID" value="SLN76850.1"/>
    <property type="molecule type" value="Genomic_DNA"/>
</dbReference>
<keyword evidence="2" id="KW-1003">Cell membrane</keyword>
<dbReference type="InterPro" id="IPR036909">
    <property type="entry name" value="Cyt_c-like_dom_sf"/>
</dbReference>
<keyword evidence="7 9" id="KW-0408">Iron</keyword>
<dbReference type="PANTHER" id="PTHR35008">
    <property type="entry name" value="BLL4482 PROTEIN-RELATED"/>
    <property type="match status" value="1"/>
</dbReference>
<dbReference type="RefSeq" id="WP_085885550.1">
    <property type="nucleotide sequence ID" value="NZ_FWFR01000005.1"/>
</dbReference>
<dbReference type="PROSITE" id="PS51007">
    <property type="entry name" value="CYTC"/>
    <property type="match status" value="2"/>
</dbReference>
<evidence type="ECO:0000313" key="12">
    <source>
        <dbReference type="EMBL" id="SLN76850.1"/>
    </source>
</evidence>
<feature type="chain" id="PRO_5012057117" evidence="10">
    <location>
        <begin position="34"/>
        <end position="306"/>
    </location>
</feature>
<evidence type="ECO:0000259" key="11">
    <source>
        <dbReference type="PROSITE" id="PS51007"/>
    </source>
</evidence>
<dbReference type="OrthoDB" id="9811281at2"/>
<dbReference type="InterPro" id="IPR009056">
    <property type="entry name" value="Cyt_c-like_dom"/>
</dbReference>
<feature type="domain" description="Cytochrome c" evidence="11">
    <location>
        <begin position="184"/>
        <end position="295"/>
    </location>
</feature>
<dbReference type="AlphaFoldDB" id="A0A1Y5TYP0"/>
<comment type="subcellular location">
    <subcellularLocation>
        <location evidence="1">Cell membrane</location>
    </subcellularLocation>
</comment>
<dbReference type="SUPFAM" id="SSF46626">
    <property type="entry name" value="Cytochrome c"/>
    <property type="match status" value="2"/>
</dbReference>
<dbReference type="GO" id="GO:0020037">
    <property type="term" value="F:heme binding"/>
    <property type="evidence" value="ECO:0007669"/>
    <property type="project" value="InterPro"/>
</dbReference>
<accession>A0A1Y5TYP0</accession>
<dbReference type="GO" id="GO:0005506">
    <property type="term" value="F:iron ion binding"/>
    <property type="evidence" value="ECO:0007669"/>
    <property type="project" value="InterPro"/>
</dbReference>
<sequence length="306" mass="32835">MSGGGRRSRHGVAAGLGLLAGFAFFAWAGAATAADEDAVARGRYLANAGGCLGCHTNYAGNGAPYAGGRALATPFGTFYSPNLTPDPATGLGGWTADRFVRALTHGRRADGAAYFPVFPFTSYARMRPGDAHDIFAYFQSLEPVENSVPDHDVGFPFSIRALQRVWQWLFLDAETFVDDPARSAEWNRGAYLVQALAHCGECHTPRNAFGAPQWDKGLIGTPDGPDGERVPNITPDPATGIGDWSEADIASFLESGLKPNYDDVQGSMKEAIRDGLKELNKADRTAIAVYLKSLPPVENRVPRKTQ</sequence>
<organism evidence="12 13">
    <name type="scientific">Oceanibacterium hippocampi</name>
    <dbReference type="NCBI Taxonomy" id="745714"/>
    <lineage>
        <taxon>Bacteria</taxon>
        <taxon>Pseudomonadati</taxon>
        <taxon>Pseudomonadota</taxon>
        <taxon>Alphaproteobacteria</taxon>
        <taxon>Sneathiellales</taxon>
        <taxon>Sneathiellaceae</taxon>
        <taxon>Oceanibacterium</taxon>
    </lineage>
</organism>
<evidence type="ECO:0000256" key="3">
    <source>
        <dbReference type="ARBA" id="ARBA00022617"/>
    </source>
</evidence>
<dbReference type="Gene3D" id="1.10.760.10">
    <property type="entry name" value="Cytochrome c-like domain"/>
    <property type="match status" value="1"/>
</dbReference>
<keyword evidence="3 9" id="KW-0349">Heme</keyword>